<evidence type="ECO:0000313" key="1">
    <source>
        <dbReference type="EMBL" id="JAE15865.1"/>
    </source>
</evidence>
<reference evidence="1" key="2">
    <citation type="journal article" date="2015" name="Data Brief">
        <title>Shoot transcriptome of the giant reed, Arundo donax.</title>
        <authorList>
            <person name="Barrero R.A."/>
            <person name="Guerrero F.D."/>
            <person name="Moolhuijzen P."/>
            <person name="Goolsby J.A."/>
            <person name="Tidwell J."/>
            <person name="Bellgard S.E."/>
            <person name="Bellgard M.I."/>
        </authorList>
    </citation>
    <scope>NUCLEOTIDE SEQUENCE</scope>
    <source>
        <tissue evidence="1">Shoot tissue taken approximately 20 cm above the soil surface</tissue>
    </source>
</reference>
<dbReference type="AlphaFoldDB" id="A0A0A9FSM7"/>
<organism evidence="1">
    <name type="scientific">Arundo donax</name>
    <name type="common">Giant reed</name>
    <name type="synonym">Donax arundinaceus</name>
    <dbReference type="NCBI Taxonomy" id="35708"/>
    <lineage>
        <taxon>Eukaryota</taxon>
        <taxon>Viridiplantae</taxon>
        <taxon>Streptophyta</taxon>
        <taxon>Embryophyta</taxon>
        <taxon>Tracheophyta</taxon>
        <taxon>Spermatophyta</taxon>
        <taxon>Magnoliopsida</taxon>
        <taxon>Liliopsida</taxon>
        <taxon>Poales</taxon>
        <taxon>Poaceae</taxon>
        <taxon>PACMAD clade</taxon>
        <taxon>Arundinoideae</taxon>
        <taxon>Arundineae</taxon>
        <taxon>Arundo</taxon>
    </lineage>
</organism>
<proteinExistence type="predicted"/>
<name>A0A0A9FSM7_ARUDO</name>
<accession>A0A0A9FSM7</accession>
<sequence length="68" mass="7620">MATRISTVFASMRRWCARRTINTGIIFGCKLSEQEVKMSERHGSDMHSIAGLQLRLMASNSFNLPAGF</sequence>
<dbReference type="EMBL" id="GBRH01182031">
    <property type="protein sequence ID" value="JAE15865.1"/>
    <property type="molecule type" value="Transcribed_RNA"/>
</dbReference>
<reference evidence="1" key="1">
    <citation type="submission" date="2014-09" db="EMBL/GenBank/DDBJ databases">
        <authorList>
            <person name="Magalhaes I.L.F."/>
            <person name="Oliveira U."/>
            <person name="Santos F.R."/>
            <person name="Vidigal T.H.D.A."/>
            <person name="Brescovit A.D."/>
            <person name="Santos A.J."/>
        </authorList>
    </citation>
    <scope>NUCLEOTIDE SEQUENCE</scope>
    <source>
        <tissue evidence="1">Shoot tissue taken approximately 20 cm above the soil surface</tissue>
    </source>
</reference>
<protein>
    <submittedName>
        <fullName evidence="1">Uncharacterized protein</fullName>
    </submittedName>
</protein>